<evidence type="ECO:0000256" key="1">
    <source>
        <dbReference type="SAM" id="Phobius"/>
    </source>
</evidence>
<gene>
    <name evidence="2" type="ORF">GCM10007108_16200</name>
</gene>
<reference evidence="2" key="1">
    <citation type="journal article" date="2014" name="Int. J. Syst. Evol. Microbiol.">
        <title>Complete genome sequence of Corynebacterium casei LMG S-19264T (=DSM 44701T), isolated from a smear-ripened cheese.</title>
        <authorList>
            <consortium name="US DOE Joint Genome Institute (JGI-PGF)"/>
            <person name="Walter F."/>
            <person name="Albersmeier A."/>
            <person name="Kalinowski J."/>
            <person name="Ruckert C."/>
        </authorList>
    </citation>
    <scope>NUCLEOTIDE SEQUENCE</scope>
    <source>
        <strain evidence="2">JCM 13583</strain>
    </source>
</reference>
<organism evidence="2 3">
    <name type="scientific">Thermogymnomonas acidicola</name>
    <dbReference type="NCBI Taxonomy" id="399579"/>
    <lineage>
        <taxon>Archaea</taxon>
        <taxon>Methanobacteriati</taxon>
        <taxon>Thermoplasmatota</taxon>
        <taxon>Thermoplasmata</taxon>
        <taxon>Thermoplasmatales</taxon>
        <taxon>Thermogymnomonas</taxon>
    </lineage>
</organism>
<keyword evidence="1" id="KW-0812">Transmembrane</keyword>
<proteinExistence type="predicted"/>
<sequence>MYRHGFVEKDIDPSDVHEKVKEFLVNDGFNITSDEHHDQMWEIHAKKSGRERIVLGKVRDVDVVIAGSKGKFEVQLHAGIWGRDMAVPAVEGLLTLGLATAVEVHEGHEYELNLWKRIVHLIDPSLLVCDLDGLLFKSRDDLEKHIKMAHQQNNTGMMMAPMMMAGMGLMTMGMFGGFGGFGPGFGGFWI</sequence>
<protein>
    <submittedName>
        <fullName evidence="2">Uncharacterized protein</fullName>
    </submittedName>
</protein>
<dbReference type="AlphaFoldDB" id="A0AA37FA07"/>
<dbReference type="Proteomes" id="UP000632195">
    <property type="component" value="Unassembled WGS sequence"/>
</dbReference>
<accession>A0AA37FA07</accession>
<keyword evidence="3" id="KW-1185">Reference proteome</keyword>
<reference evidence="2" key="2">
    <citation type="submission" date="2022-09" db="EMBL/GenBank/DDBJ databases">
        <authorList>
            <person name="Sun Q."/>
            <person name="Ohkuma M."/>
        </authorList>
    </citation>
    <scope>NUCLEOTIDE SEQUENCE</scope>
    <source>
        <strain evidence="2">JCM 13583</strain>
    </source>
</reference>
<keyword evidence="1" id="KW-1133">Transmembrane helix</keyword>
<dbReference type="EMBL" id="BMNY01000003">
    <property type="protein sequence ID" value="GGM78782.1"/>
    <property type="molecule type" value="Genomic_DNA"/>
</dbReference>
<evidence type="ECO:0000313" key="2">
    <source>
        <dbReference type="EMBL" id="GGM78782.1"/>
    </source>
</evidence>
<name>A0AA37FA07_9ARCH</name>
<comment type="caution">
    <text evidence="2">The sequence shown here is derived from an EMBL/GenBank/DDBJ whole genome shotgun (WGS) entry which is preliminary data.</text>
</comment>
<feature type="transmembrane region" description="Helical" evidence="1">
    <location>
        <begin position="167"/>
        <end position="189"/>
    </location>
</feature>
<evidence type="ECO:0000313" key="3">
    <source>
        <dbReference type="Proteomes" id="UP000632195"/>
    </source>
</evidence>
<keyword evidence="1" id="KW-0472">Membrane</keyword>
<dbReference type="RefSeq" id="WP_188681741.1">
    <property type="nucleotide sequence ID" value="NZ_BMNY01000003.1"/>
</dbReference>